<sequence>MKSCKADFDSGHGLNFVGDLNYVVVPPHLVDYAREHAPFGVGIYTPVVEYGRGETLKCVKSSRRFPRKRPALELLFGMTRSLAREHIKGLKDSMDVEPAMEQKELEI</sequence>
<protein>
    <submittedName>
        <fullName evidence="1">Uncharacterized protein</fullName>
    </submittedName>
</protein>
<proteinExistence type="predicted"/>
<comment type="caution">
    <text evidence="1">The sequence shown here is derived from an EMBL/GenBank/DDBJ whole genome shotgun (WGS) entry which is preliminary data.</text>
</comment>
<organism evidence="1 2">
    <name type="scientific">Bifidobacterium longum</name>
    <dbReference type="NCBI Taxonomy" id="216816"/>
    <lineage>
        <taxon>Bacteria</taxon>
        <taxon>Bacillati</taxon>
        <taxon>Actinomycetota</taxon>
        <taxon>Actinomycetes</taxon>
        <taxon>Bifidobacteriales</taxon>
        <taxon>Bifidobacteriaceae</taxon>
        <taxon>Bifidobacterium</taxon>
    </lineage>
</organism>
<name>A0A2N0T3A1_BIFLN</name>
<dbReference type="EMBL" id="PJDT01000009">
    <property type="protein sequence ID" value="PKC90511.1"/>
    <property type="molecule type" value="Genomic_DNA"/>
</dbReference>
<dbReference type="AlphaFoldDB" id="A0A2N0T3A1"/>
<reference evidence="1 2" key="1">
    <citation type="submission" date="2017-12" db="EMBL/GenBank/DDBJ databases">
        <title>Bifidobacterium longum APC/DPC strains.</title>
        <authorList>
            <person name="Arboleya S."/>
        </authorList>
    </citation>
    <scope>NUCLEOTIDE SEQUENCE [LARGE SCALE GENOMIC DNA]</scope>
    <source>
        <strain evidence="1 2">APC1503</strain>
    </source>
</reference>
<evidence type="ECO:0000313" key="2">
    <source>
        <dbReference type="Proteomes" id="UP000232654"/>
    </source>
</evidence>
<dbReference type="RefSeq" id="WP_101011031.1">
    <property type="nucleotide sequence ID" value="NZ_PJDT01000009.1"/>
</dbReference>
<dbReference type="Proteomes" id="UP000232654">
    <property type="component" value="Unassembled WGS sequence"/>
</dbReference>
<gene>
    <name evidence="1" type="ORF">APC1503_0390</name>
</gene>
<evidence type="ECO:0000313" key="1">
    <source>
        <dbReference type="EMBL" id="PKC90511.1"/>
    </source>
</evidence>
<accession>A0A2N0T3A1</accession>